<sequence length="108" mass="11890">MVCAGITYTGRTPLIFVPERVKVYGLQYRAIPQTRFCFGPDGILKRRCGSSNRMAPHLESSKKNGILKSIACAKLHSTIEALKRDLTKPWNVLPMDIIARAGASSQGD</sequence>
<dbReference type="EMBL" id="KN726556">
    <property type="protein sequence ID" value="KIH67828.1"/>
    <property type="molecule type" value="Genomic_DNA"/>
</dbReference>
<keyword evidence="2" id="KW-1185">Reference proteome</keyword>
<name>A0A0C2DD89_9BILA</name>
<evidence type="ECO:0000313" key="1">
    <source>
        <dbReference type="EMBL" id="KIH67828.1"/>
    </source>
</evidence>
<gene>
    <name evidence="1" type="ORF">ANCDUO_01839</name>
</gene>
<evidence type="ECO:0000313" key="2">
    <source>
        <dbReference type="Proteomes" id="UP000054047"/>
    </source>
</evidence>
<accession>A0A0C2DD89</accession>
<dbReference type="Proteomes" id="UP000054047">
    <property type="component" value="Unassembled WGS sequence"/>
</dbReference>
<organism evidence="1 2">
    <name type="scientific">Ancylostoma duodenale</name>
    <dbReference type="NCBI Taxonomy" id="51022"/>
    <lineage>
        <taxon>Eukaryota</taxon>
        <taxon>Metazoa</taxon>
        <taxon>Ecdysozoa</taxon>
        <taxon>Nematoda</taxon>
        <taxon>Chromadorea</taxon>
        <taxon>Rhabditida</taxon>
        <taxon>Rhabditina</taxon>
        <taxon>Rhabditomorpha</taxon>
        <taxon>Strongyloidea</taxon>
        <taxon>Ancylostomatidae</taxon>
        <taxon>Ancylostomatinae</taxon>
        <taxon>Ancylostoma</taxon>
    </lineage>
</organism>
<reference evidence="1 2" key="1">
    <citation type="submission" date="2013-12" db="EMBL/GenBank/DDBJ databases">
        <title>Draft genome of the parsitic nematode Ancylostoma duodenale.</title>
        <authorList>
            <person name="Mitreva M."/>
        </authorList>
    </citation>
    <scope>NUCLEOTIDE SEQUENCE [LARGE SCALE GENOMIC DNA]</scope>
    <source>
        <strain evidence="1 2">Zhejiang</strain>
    </source>
</reference>
<proteinExistence type="predicted"/>
<dbReference type="AlphaFoldDB" id="A0A0C2DD89"/>
<protein>
    <submittedName>
        <fullName evidence="1">Uncharacterized protein</fullName>
    </submittedName>
</protein>